<evidence type="ECO:0000256" key="2">
    <source>
        <dbReference type="ARBA" id="ARBA00022679"/>
    </source>
</evidence>
<accession>A0A6P7F822</accession>
<dbReference type="PANTHER" id="PTHR10545:SF29">
    <property type="entry name" value="GH14572P-RELATED"/>
    <property type="match status" value="1"/>
</dbReference>
<dbReference type="PROSITE" id="PS51186">
    <property type="entry name" value="GNAT"/>
    <property type="match status" value="1"/>
</dbReference>
<evidence type="ECO:0000259" key="4">
    <source>
        <dbReference type="PROSITE" id="PS51186"/>
    </source>
</evidence>
<evidence type="ECO:0000256" key="1">
    <source>
        <dbReference type="ARBA" id="ARBA00008694"/>
    </source>
</evidence>
<dbReference type="CDD" id="cd04301">
    <property type="entry name" value="NAT_SF"/>
    <property type="match status" value="1"/>
</dbReference>
<proteinExistence type="inferred from homology"/>
<comment type="similarity">
    <text evidence="1">Belongs to the acetyltransferase family.</text>
</comment>
<dbReference type="EnsemblMetazoa" id="XM_028274027.2">
    <property type="protein sequence ID" value="XP_028129828.1"/>
    <property type="gene ID" value="LOC114325889"/>
</dbReference>
<dbReference type="Gene3D" id="3.40.630.30">
    <property type="match status" value="1"/>
</dbReference>
<dbReference type="GeneID" id="114325889"/>
<evidence type="ECO:0000313" key="6">
    <source>
        <dbReference type="Proteomes" id="UP001652700"/>
    </source>
</evidence>
<reference evidence="7 8" key="1">
    <citation type="submission" date="2025-04" db="UniProtKB">
        <authorList>
            <consortium name="RefSeq"/>
        </authorList>
    </citation>
    <scope>IDENTIFICATION</scope>
    <source>
        <tissue evidence="7 8">Whole insect</tissue>
    </source>
</reference>
<evidence type="ECO:0000313" key="7">
    <source>
        <dbReference type="RefSeq" id="XP_028129827.1"/>
    </source>
</evidence>
<sequence>MAESDTKDTIIRKAEVRDMVQVFQMIKELAEYEKVHKLRIDQKTLEKDYAENSPAFQCLVAETSDGQLIGYAVYSDMYSTWDGKSVYLEGLYVKPDYRGGTIEKNLFLTVLKNGHASGCKRSFFHVLNWNPMIKVYQELGATNVTQMDMFNVFRMETEALDKLFA</sequence>
<dbReference type="InterPro" id="IPR051016">
    <property type="entry name" value="Diverse_Substrate_AcTransf"/>
</dbReference>
<dbReference type="SUPFAM" id="SSF55729">
    <property type="entry name" value="Acyl-CoA N-acyltransferases (Nat)"/>
    <property type="match status" value="1"/>
</dbReference>
<dbReference type="EnsemblMetazoa" id="XM_028274026.2">
    <property type="protein sequence ID" value="XP_028129827.1"/>
    <property type="gene ID" value="LOC114325889"/>
</dbReference>
<dbReference type="KEGG" id="dvv:114325889"/>
<evidence type="ECO:0000313" key="8">
    <source>
        <dbReference type="RefSeq" id="XP_028129828.1"/>
    </source>
</evidence>
<keyword evidence="2" id="KW-0808">Transferase</keyword>
<dbReference type="InterPro" id="IPR016181">
    <property type="entry name" value="Acyl_CoA_acyltransferase"/>
</dbReference>
<dbReference type="FunFam" id="3.40.630.30:FF:000064">
    <property type="entry name" value="GNAT family acetyltransferase"/>
    <property type="match status" value="1"/>
</dbReference>
<gene>
    <name evidence="7 8" type="primary">LOC114325889</name>
</gene>
<protein>
    <submittedName>
        <fullName evidence="7 8">Diamine acetyltransferase 2-like isoform X1</fullName>
    </submittedName>
</protein>
<keyword evidence="6" id="KW-1185">Reference proteome</keyword>
<dbReference type="RefSeq" id="XP_028129828.1">
    <property type="nucleotide sequence ID" value="XM_028274027.1"/>
</dbReference>
<feature type="domain" description="N-acetyltransferase" evidence="4">
    <location>
        <begin position="9"/>
        <end position="160"/>
    </location>
</feature>
<dbReference type="RefSeq" id="XP_028129827.1">
    <property type="nucleotide sequence ID" value="XM_028274026.1"/>
</dbReference>
<dbReference type="AlphaFoldDB" id="A0A6P7F822"/>
<dbReference type="Proteomes" id="UP001652700">
    <property type="component" value="Unplaced"/>
</dbReference>
<evidence type="ECO:0000313" key="5">
    <source>
        <dbReference type="EnsemblMetazoa" id="XP_028129827.1"/>
    </source>
</evidence>
<reference evidence="5" key="2">
    <citation type="submission" date="2025-05" db="UniProtKB">
        <authorList>
            <consortium name="EnsemblMetazoa"/>
        </authorList>
    </citation>
    <scope>IDENTIFICATION</scope>
</reference>
<dbReference type="Pfam" id="PF00583">
    <property type="entry name" value="Acetyltransf_1"/>
    <property type="match status" value="1"/>
</dbReference>
<organism evidence="8">
    <name type="scientific">Diabrotica virgifera virgifera</name>
    <name type="common">western corn rootworm</name>
    <dbReference type="NCBI Taxonomy" id="50390"/>
    <lineage>
        <taxon>Eukaryota</taxon>
        <taxon>Metazoa</taxon>
        <taxon>Ecdysozoa</taxon>
        <taxon>Arthropoda</taxon>
        <taxon>Hexapoda</taxon>
        <taxon>Insecta</taxon>
        <taxon>Pterygota</taxon>
        <taxon>Neoptera</taxon>
        <taxon>Endopterygota</taxon>
        <taxon>Coleoptera</taxon>
        <taxon>Polyphaga</taxon>
        <taxon>Cucujiformia</taxon>
        <taxon>Chrysomeloidea</taxon>
        <taxon>Chrysomelidae</taxon>
        <taxon>Galerucinae</taxon>
        <taxon>Diabroticina</taxon>
        <taxon>Diabroticites</taxon>
        <taxon>Diabrotica</taxon>
    </lineage>
</organism>
<keyword evidence="3" id="KW-0012">Acyltransferase</keyword>
<evidence type="ECO:0000256" key="3">
    <source>
        <dbReference type="ARBA" id="ARBA00023315"/>
    </source>
</evidence>
<dbReference type="GO" id="GO:0008080">
    <property type="term" value="F:N-acetyltransferase activity"/>
    <property type="evidence" value="ECO:0007669"/>
    <property type="project" value="TreeGrafter"/>
</dbReference>
<dbReference type="PANTHER" id="PTHR10545">
    <property type="entry name" value="DIAMINE N-ACETYLTRANSFERASE"/>
    <property type="match status" value="1"/>
</dbReference>
<name>A0A6P7F822_DIAVI</name>
<dbReference type="InterPro" id="IPR000182">
    <property type="entry name" value="GNAT_dom"/>
</dbReference>